<accession>A0ABT6JBT1</accession>
<name>A0ABT6JBT1_9GAMM</name>
<comment type="caution">
    <text evidence="1">The sequence shown here is derived from an EMBL/GenBank/DDBJ whole genome shotgun (WGS) entry which is preliminary data.</text>
</comment>
<dbReference type="NCBIfam" id="TIGR04141">
    <property type="entry name" value="TIGR04141 family sporadically distributed protein"/>
    <property type="match status" value="1"/>
</dbReference>
<gene>
    <name evidence="1" type="ORF">QFW77_14995</name>
</gene>
<keyword evidence="2" id="KW-1185">Reference proteome</keyword>
<dbReference type="Pfam" id="PF19614">
    <property type="entry name" value="DUF6119"/>
    <property type="match status" value="1"/>
</dbReference>
<protein>
    <submittedName>
        <fullName evidence="1">TIGR04141 family sporadically distributed protein</fullName>
    </submittedName>
</protein>
<dbReference type="EMBL" id="JARXRM010000043">
    <property type="protein sequence ID" value="MDH5824283.1"/>
    <property type="molecule type" value="Genomic_DNA"/>
</dbReference>
<dbReference type="RefSeq" id="WP_280575580.1">
    <property type="nucleotide sequence ID" value="NZ_JARXRM010000043.1"/>
</dbReference>
<evidence type="ECO:0000313" key="1">
    <source>
        <dbReference type="EMBL" id="MDH5824283.1"/>
    </source>
</evidence>
<evidence type="ECO:0000313" key="2">
    <source>
        <dbReference type="Proteomes" id="UP001156940"/>
    </source>
</evidence>
<dbReference type="Proteomes" id="UP001156940">
    <property type="component" value="Unassembled WGS sequence"/>
</dbReference>
<proteinExistence type="predicted"/>
<reference evidence="1 2" key="1">
    <citation type="submission" date="2023-04" db="EMBL/GenBank/DDBJ databases">
        <title>Luteimonas endophyticus RD2P54.</title>
        <authorList>
            <person name="Sun J.-Q."/>
        </authorList>
    </citation>
    <scope>NUCLEOTIDE SEQUENCE [LARGE SCALE GENOMIC DNA]</scope>
    <source>
        <strain evidence="1 2">RD2P54</strain>
    </source>
</reference>
<organism evidence="1 2">
    <name type="scientific">Luteimonas endophytica</name>
    <dbReference type="NCBI Taxonomy" id="3042023"/>
    <lineage>
        <taxon>Bacteria</taxon>
        <taxon>Pseudomonadati</taxon>
        <taxon>Pseudomonadota</taxon>
        <taxon>Gammaproteobacteria</taxon>
        <taxon>Lysobacterales</taxon>
        <taxon>Lysobacteraceae</taxon>
        <taxon>Luteimonas</taxon>
    </lineage>
</organism>
<dbReference type="InterPro" id="IPR026487">
    <property type="entry name" value="CHP04141"/>
</dbReference>
<sequence>MSVTVFMIRRAAYSEFNAFLKTLGNGVSTIGGINGVFYPIPSRPERPAWVNALSGKYIPATAAAGLVSQSPAGILTCRINGKLFAVCFGHGWMKLSNDWVDHSFGRRVVLNSIAEDDLRQLRSEQVLANRHRSIERSPSSAKLNDFGYESDRDLVFSVEGFCRVPPFLGVVRGGAPVRFDVDISLFPRAIFAASTRLGRGYQSKFPDIDSLVPVTLRDDVTAMDHRLDEEMSGGNVNNLVGLTPPASLEVFDQDVYFSYGRWKEVGHARSWALAYSEWTDSLAGAAVSLATAESSKVHVVDAATGRRKTSVKIRDALSFDFVRKDGHYVIFSGKWYRASPNLSVKLDAFLGSLVDSAFPPPIWNGRDDEGTYNHSACVADARLVHMDARNIFYGGGQSKFEFCDFLDPVNKVLYFVKNPCSAAGMSHLYEQARRTTELFFGNNRGYVEKLRIALLRHRADIDVSWLDVPPRGPEWEICLVSMGRAAADLPLFAKCGLMRVHRELSGRFRQVSYCVV</sequence>